<dbReference type="EMBL" id="NHOC01000005">
    <property type="protein sequence ID" value="OUM20426.1"/>
    <property type="molecule type" value="Genomic_DNA"/>
</dbReference>
<dbReference type="GO" id="GO:0008967">
    <property type="term" value="F:phosphoglycolate phosphatase activity"/>
    <property type="evidence" value="ECO:0007669"/>
    <property type="project" value="TreeGrafter"/>
</dbReference>
<dbReference type="InterPro" id="IPR050155">
    <property type="entry name" value="HAD-like_hydrolase_sf"/>
</dbReference>
<proteinExistence type="predicted"/>
<dbReference type="SUPFAM" id="SSF56784">
    <property type="entry name" value="HAD-like"/>
    <property type="match status" value="1"/>
</dbReference>
<dbReference type="Proteomes" id="UP000194903">
    <property type="component" value="Unassembled WGS sequence"/>
</dbReference>
<dbReference type="PANTHER" id="PTHR43434">
    <property type="entry name" value="PHOSPHOGLYCOLATE PHOSPHATASE"/>
    <property type="match status" value="1"/>
</dbReference>
<dbReference type="NCBIfam" id="TIGR01549">
    <property type="entry name" value="HAD-SF-IA-v1"/>
    <property type="match status" value="1"/>
</dbReference>
<dbReference type="SFLD" id="SFLDG01129">
    <property type="entry name" value="C1.5:_HAD__Beta-PGM__Phosphata"/>
    <property type="match status" value="1"/>
</dbReference>
<comment type="caution">
    <text evidence="1">The sequence shown here is derived from an EMBL/GenBank/DDBJ whole genome shotgun (WGS) entry which is preliminary data.</text>
</comment>
<dbReference type="Gene3D" id="3.40.50.1000">
    <property type="entry name" value="HAD superfamily/HAD-like"/>
    <property type="match status" value="1"/>
</dbReference>
<evidence type="ECO:0008006" key="3">
    <source>
        <dbReference type="Google" id="ProtNLM"/>
    </source>
</evidence>
<dbReference type="OrthoDB" id="9807630at2"/>
<keyword evidence="2" id="KW-1185">Reference proteome</keyword>
<name>A0A252F3S5_9FIRM</name>
<gene>
    <name evidence="1" type="ORF">CBW42_06210</name>
</gene>
<dbReference type="GO" id="GO:0006281">
    <property type="term" value="P:DNA repair"/>
    <property type="evidence" value="ECO:0007669"/>
    <property type="project" value="TreeGrafter"/>
</dbReference>
<dbReference type="InterPro" id="IPR006549">
    <property type="entry name" value="HAD-SF_hydro_IIIA"/>
</dbReference>
<dbReference type="NCBIfam" id="TIGR01662">
    <property type="entry name" value="HAD-SF-IIIA"/>
    <property type="match status" value="1"/>
</dbReference>
<evidence type="ECO:0000313" key="2">
    <source>
        <dbReference type="Proteomes" id="UP000194903"/>
    </source>
</evidence>
<dbReference type="Pfam" id="PF13419">
    <property type="entry name" value="HAD_2"/>
    <property type="match status" value="1"/>
</dbReference>
<dbReference type="InterPro" id="IPR006439">
    <property type="entry name" value="HAD-SF_hydro_IA"/>
</dbReference>
<sequence>MYPDSCAVRHSVESGSIPVPEKKEFILKTTIIFDLDGTLLNTLGDLRGAANYALRLRNLPPRTTEEVRRFVGNGVRNLMRRCLPAGSSDEEIDAALADFKKYYAEHLYDTTVPYDGIQELLSILRKRGIKVGVLSNKLNSATQALIRHFFRGKVDVVFGEHSGIPRKPDPTSCRMIMEQLGAKPEEVLYIGDSGVDMNTARNAGLTAVGVTWGFRSREELIDNGADLLADLPVQILMML</sequence>
<dbReference type="SFLD" id="SFLDS00003">
    <property type="entry name" value="Haloacid_Dehalogenase"/>
    <property type="match status" value="1"/>
</dbReference>
<dbReference type="AlphaFoldDB" id="A0A252F3S5"/>
<accession>A0A252F3S5</accession>
<dbReference type="PANTHER" id="PTHR43434:SF1">
    <property type="entry name" value="PHOSPHOGLYCOLATE PHOSPHATASE"/>
    <property type="match status" value="1"/>
</dbReference>
<dbReference type="InterPro" id="IPR023198">
    <property type="entry name" value="PGP-like_dom2"/>
</dbReference>
<protein>
    <recommendedName>
        <fullName evidence="3">HAD family hydrolase</fullName>
    </recommendedName>
</protein>
<dbReference type="NCBIfam" id="TIGR01509">
    <property type="entry name" value="HAD-SF-IA-v3"/>
    <property type="match status" value="1"/>
</dbReference>
<dbReference type="PRINTS" id="PR00413">
    <property type="entry name" value="HADHALOGNASE"/>
</dbReference>
<dbReference type="InterPro" id="IPR041492">
    <property type="entry name" value="HAD_2"/>
</dbReference>
<evidence type="ECO:0000313" key="1">
    <source>
        <dbReference type="EMBL" id="OUM20426.1"/>
    </source>
</evidence>
<dbReference type="InterPro" id="IPR036412">
    <property type="entry name" value="HAD-like_sf"/>
</dbReference>
<dbReference type="SFLD" id="SFLDG01135">
    <property type="entry name" value="C1.5.6:_HAD__Beta-PGM__Phospha"/>
    <property type="match status" value="1"/>
</dbReference>
<dbReference type="GO" id="GO:0005829">
    <property type="term" value="C:cytosol"/>
    <property type="evidence" value="ECO:0007669"/>
    <property type="project" value="TreeGrafter"/>
</dbReference>
<dbReference type="FunFam" id="3.40.50.1000:FF:000022">
    <property type="entry name" value="Phosphoglycolate phosphatase"/>
    <property type="match status" value="1"/>
</dbReference>
<reference evidence="1 2" key="1">
    <citation type="submission" date="2017-05" db="EMBL/GenBank/DDBJ databases">
        <title>Butyricicoccus porcorum sp. nov. a butyrate-producing bacterium from the swine intestinal tract.</title>
        <authorList>
            <person name="Trachsel J."/>
            <person name="Humphrey S."/>
            <person name="Allen H.K."/>
        </authorList>
    </citation>
    <scope>NUCLEOTIDE SEQUENCE [LARGE SCALE GENOMIC DNA]</scope>
    <source>
        <strain evidence="1">BB10</strain>
    </source>
</reference>
<dbReference type="Gene3D" id="1.10.150.240">
    <property type="entry name" value="Putative phosphatase, domain 2"/>
    <property type="match status" value="1"/>
</dbReference>
<organism evidence="1 2">
    <name type="scientific">Butyricicoccus porcorum</name>
    <dbReference type="NCBI Taxonomy" id="1945634"/>
    <lineage>
        <taxon>Bacteria</taxon>
        <taxon>Bacillati</taxon>
        <taxon>Bacillota</taxon>
        <taxon>Clostridia</taxon>
        <taxon>Eubacteriales</taxon>
        <taxon>Butyricicoccaceae</taxon>
        <taxon>Butyricicoccus</taxon>
    </lineage>
</organism>
<dbReference type="InterPro" id="IPR023214">
    <property type="entry name" value="HAD_sf"/>
</dbReference>